<dbReference type="Proteomes" id="UP000694925">
    <property type="component" value="Unplaced"/>
</dbReference>
<dbReference type="KEGG" id="ccal:113464541"/>
<keyword evidence="1" id="KW-0472">Membrane</keyword>
<name>A0AAJ7S4L2_9HYME</name>
<proteinExistence type="predicted"/>
<feature type="transmembrane region" description="Helical" evidence="1">
    <location>
        <begin position="7"/>
        <end position="25"/>
    </location>
</feature>
<organism evidence="2 3">
    <name type="scientific">Ceratina calcarata</name>
    <dbReference type="NCBI Taxonomy" id="156304"/>
    <lineage>
        <taxon>Eukaryota</taxon>
        <taxon>Metazoa</taxon>
        <taxon>Ecdysozoa</taxon>
        <taxon>Arthropoda</taxon>
        <taxon>Hexapoda</taxon>
        <taxon>Insecta</taxon>
        <taxon>Pterygota</taxon>
        <taxon>Neoptera</taxon>
        <taxon>Endopterygota</taxon>
        <taxon>Hymenoptera</taxon>
        <taxon>Apocrita</taxon>
        <taxon>Aculeata</taxon>
        <taxon>Apoidea</taxon>
        <taxon>Anthophila</taxon>
        <taxon>Apidae</taxon>
        <taxon>Ceratina</taxon>
        <taxon>Zadontomerus</taxon>
    </lineage>
</organism>
<evidence type="ECO:0000313" key="2">
    <source>
        <dbReference type="Proteomes" id="UP000694925"/>
    </source>
</evidence>
<dbReference type="GeneID" id="113464541"/>
<dbReference type="AlphaFoldDB" id="A0AAJ7S4L2"/>
<keyword evidence="2" id="KW-1185">Reference proteome</keyword>
<evidence type="ECO:0000256" key="1">
    <source>
        <dbReference type="SAM" id="Phobius"/>
    </source>
</evidence>
<keyword evidence="1" id="KW-0812">Transmembrane</keyword>
<gene>
    <name evidence="3" type="primary">LOC113464541</name>
</gene>
<evidence type="ECO:0000313" key="3">
    <source>
        <dbReference type="RefSeq" id="XP_026670640.1"/>
    </source>
</evidence>
<keyword evidence="1" id="KW-1133">Transmembrane helix</keyword>
<dbReference type="RefSeq" id="XP_026670640.1">
    <property type="nucleotide sequence ID" value="XM_026814839.1"/>
</dbReference>
<sequence length="144" mass="16737">MIEVHCFINTSVLFLSLILVTAYVADREICDETKCPGPLRYYKDLGCAPIYKNPDDCCATAYNCSFLNNLSKDKCYLNGNEYSLGEKLRKEDANRCDLACTCESHQNQTANFWCVYLHCAFFERNHCFYRHNHEKCCPELICRE</sequence>
<accession>A0AAJ7S4L2</accession>
<protein>
    <submittedName>
        <fullName evidence="3">Uncharacterized protein LOC113464541</fullName>
    </submittedName>
</protein>
<reference evidence="3" key="1">
    <citation type="submission" date="2025-08" db="UniProtKB">
        <authorList>
            <consortium name="RefSeq"/>
        </authorList>
    </citation>
    <scope>IDENTIFICATION</scope>
    <source>
        <tissue evidence="3">Whole body</tissue>
    </source>
</reference>